<dbReference type="PANTHER" id="PTHR39638:SF2">
    <property type="entry name" value="YCF35"/>
    <property type="match status" value="1"/>
</dbReference>
<dbReference type="InterPro" id="IPR009666">
    <property type="entry name" value="Uncharacterised_Ycf35"/>
</dbReference>
<comment type="subcellular location">
    <subcellularLocation>
        <location evidence="1">Plastid</location>
    </subcellularLocation>
</comment>
<evidence type="ECO:0000256" key="2">
    <source>
        <dbReference type="ARBA" id="ARBA00009068"/>
    </source>
</evidence>
<geneLocation type="plastid" evidence="5"/>
<evidence type="ECO:0000313" key="5">
    <source>
        <dbReference type="EMBL" id="QCI09101.1"/>
    </source>
</evidence>
<dbReference type="Pfam" id="PF06868">
    <property type="entry name" value="DUF1257"/>
    <property type="match status" value="1"/>
</dbReference>
<accession>A0A4D6X274</accession>
<evidence type="ECO:0000256" key="3">
    <source>
        <dbReference type="ARBA" id="ARBA00021585"/>
    </source>
</evidence>
<reference evidence="5" key="1">
    <citation type="journal article" date="2019" name="Mol. Phylogenet. Evol.">
        <title>Morphological evolution and classification of the red algal order Ceramiales inferred using plastid phylogenomics.</title>
        <authorList>
            <person name="Diaz-Tapia P."/>
            <person name="Pasella M.M."/>
            <person name="Verbruggen H."/>
            <person name="Maggs C.A."/>
        </authorList>
    </citation>
    <scope>NUCLEOTIDE SEQUENCE</scope>
    <source>
        <strain evidence="5">PD1141</strain>
    </source>
</reference>
<organism evidence="5">
    <name type="scientific">Inkyuleea mariana</name>
    <dbReference type="NCBI Taxonomy" id="123988"/>
    <lineage>
        <taxon>Eukaryota</taxon>
        <taxon>Rhodophyta</taxon>
        <taxon>Florideophyceae</taxon>
        <taxon>Rhodymeniophycidae</taxon>
        <taxon>Ceramiales</taxon>
        <taxon>Ceramiaceae</taxon>
        <taxon>Inkyuleea</taxon>
    </lineage>
</organism>
<name>A0A4D6X274_9FLOR</name>
<dbReference type="AlphaFoldDB" id="A0A4D6X274"/>
<dbReference type="GO" id="GO:0009536">
    <property type="term" value="C:plastid"/>
    <property type="evidence" value="ECO:0007669"/>
    <property type="project" value="UniProtKB-SubCell"/>
</dbReference>
<comment type="similarity">
    <text evidence="2">Belongs to the ycf35 family.</text>
</comment>
<dbReference type="PANTHER" id="PTHR39638">
    <property type="entry name" value="YCF35"/>
    <property type="match status" value="1"/>
</dbReference>
<dbReference type="EMBL" id="MK814743">
    <property type="protein sequence ID" value="QCI09101.1"/>
    <property type="molecule type" value="Genomic_DNA"/>
</dbReference>
<proteinExistence type="inferred from homology"/>
<protein>
    <recommendedName>
        <fullName evidence="3">Uncharacterized protein ycf35</fullName>
    </recommendedName>
</protein>
<evidence type="ECO:0000256" key="1">
    <source>
        <dbReference type="ARBA" id="ARBA00004474"/>
    </source>
</evidence>
<keyword evidence="4 5" id="KW-0934">Plastid</keyword>
<evidence type="ECO:0000256" key="4">
    <source>
        <dbReference type="ARBA" id="ARBA00022640"/>
    </source>
</evidence>
<gene>
    <name evidence="5" type="primary">ycf35</name>
</gene>
<sequence length="130" mass="15179">MSHFSRIKTSIYDLDILKKTLIDLGFTYKSDQSFIQDANGNSQKVDIIAYQMINLSKGICGFTWNGCEYSLITDLEFWNQNISIEVFIEKLMQYYALNSIMKESIHEGFQKINQETMQDGSIKLVIQRWN</sequence>
<reference evidence="5" key="2">
    <citation type="submission" date="2019-04" db="EMBL/GenBank/DDBJ databases">
        <authorList>
            <person name="Pasella M."/>
        </authorList>
    </citation>
    <scope>NUCLEOTIDE SEQUENCE</scope>
    <source>
        <strain evidence="5">PD1141</strain>
    </source>
</reference>